<dbReference type="Proteomes" id="UP001549321">
    <property type="component" value="Unassembled WGS sequence"/>
</dbReference>
<evidence type="ECO:0000256" key="5">
    <source>
        <dbReference type="SAM" id="Phobius"/>
    </source>
</evidence>
<feature type="transmembrane region" description="Helical" evidence="5">
    <location>
        <begin position="161"/>
        <end position="179"/>
    </location>
</feature>
<feature type="transmembrane region" description="Helical" evidence="5">
    <location>
        <begin position="36"/>
        <end position="60"/>
    </location>
</feature>
<keyword evidence="3 5" id="KW-1133">Transmembrane helix</keyword>
<feature type="domain" description="Major facilitator superfamily (MFS) profile" evidence="6">
    <location>
        <begin position="38"/>
        <end position="489"/>
    </location>
</feature>
<dbReference type="Gene3D" id="1.20.1720.10">
    <property type="entry name" value="Multidrug resistance protein D"/>
    <property type="match status" value="1"/>
</dbReference>
<accession>A0ABV2QWK4</accession>
<feature type="transmembrane region" description="Helical" evidence="5">
    <location>
        <begin position="380"/>
        <end position="400"/>
    </location>
</feature>
<evidence type="ECO:0000259" key="6">
    <source>
        <dbReference type="PROSITE" id="PS50850"/>
    </source>
</evidence>
<dbReference type="InterPro" id="IPR011701">
    <property type="entry name" value="MFS"/>
</dbReference>
<feature type="transmembrane region" description="Helical" evidence="5">
    <location>
        <begin position="352"/>
        <end position="374"/>
    </location>
</feature>
<dbReference type="InterPro" id="IPR020846">
    <property type="entry name" value="MFS_dom"/>
</dbReference>
<name>A0ABV2QWK4_9HYPH</name>
<evidence type="ECO:0000256" key="3">
    <source>
        <dbReference type="ARBA" id="ARBA00022989"/>
    </source>
</evidence>
<feature type="transmembrane region" description="Helical" evidence="5">
    <location>
        <begin position="322"/>
        <end position="340"/>
    </location>
</feature>
<feature type="transmembrane region" description="Helical" evidence="5">
    <location>
        <begin position="128"/>
        <end position="149"/>
    </location>
</feature>
<sequence length="493" mass="50720">MNFDLDVPAPTAGQMVASAPPTSPAGWGELLTGKNAIYAIALSGGVTLHAVNMYIATTVMPSVIVDIGGLDFYAWTTTLFVVASILGAALTAKLLRSAGPRAAYVVASMLFAGGTLICSLSPNMPVMLVGRSVQGLGGGFLYALAYGLTRLVLPERLWGRAIGLVSAMFGVATLVGPAVGGVFAEYGAWRAAFWSLIPLTVAFALLAFATLPRASRDGQEQQSVPLLQLVLLTGAVLAVSAGSLSAELSWNLAGLLAGLAMIALIAAADGRGGTRLLPKRAFSIATPLGALYLTIALLMIGMQPEVFVPYLLRQLHGQSPIWAGYLAALMALGWTAASLLSSRWQESHGDRLVVAGPVLVTTGLTLFAFFMPVHGAGDPAYLLPICVGLVLVGFGIGLAWPSLVTRVYGSVTDGDQDLAAGGVTTVQLFAIAFGTACAGMVANFAGIAEPGGIAGASKAALWLGSVFALAPLLCIVVALRAVRLTSKARRRPA</sequence>
<keyword evidence="4 5" id="KW-0472">Membrane</keyword>
<dbReference type="PROSITE" id="PS50850">
    <property type="entry name" value="MFS"/>
    <property type="match status" value="1"/>
</dbReference>
<dbReference type="PANTHER" id="PTHR23501:SF154">
    <property type="entry name" value="MULTIDRUG-EFFLUX TRANSPORTER RV1634-RELATED"/>
    <property type="match status" value="1"/>
</dbReference>
<gene>
    <name evidence="7" type="ORF">ABIE08_001312</name>
</gene>
<dbReference type="SUPFAM" id="SSF103473">
    <property type="entry name" value="MFS general substrate transporter"/>
    <property type="match status" value="1"/>
</dbReference>
<evidence type="ECO:0000313" key="8">
    <source>
        <dbReference type="Proteomes" id="UP001549321"/>
    </source>
</evidence>
<comment type="caution">
    <text evidence="7">The sequence shown here is derived from an EMBL/GenBank/DDBJ whole genome shotgun (WGS) entry which is preliminary data.</text>
</comment>
<organism evidence="7 8">
    <name type="scientific">Kaistia defluvii</name>
    <dbReference type="NCBI Taxonomy" id="410841"/>
    <lineage>
        <taxon>Bacteria</taxon>
        <taxon>Pseudomonadati</taxon>
        <taxon>Pseudomonadota</taxon>
        <taxon>Alphaproteobacteria</taxon>
        <taxon>Hyphomicrobiales</taxon>
        <taxon>Kaistiaceae</taxon>
        <taxon>Kaistia</taxon>
    </lineage>
</organism>
<evidence type="ECO:0000256" key="1">
    <source>
        <dbReference type="ARBA" id="ARBA00004141"/>
    </source>
</evidence>
<feature type="transmembrane region" description="Helical" evidence="5">
    <location>
        <begin position="102"/>
        <end position="122"/>
    </location>
</feature>
<dbReference type="PANTHER" id="PTHR23501">
    <property type="entry name" value="MAJOR FACILITATOR SUPERFAMILY"/>
    <property type="match status" value="1"/>
</dbReference>
<dbReference type="PRINTS" id="PR01035">
    <property type="entry name" value="TCRTETA"/>
</dbReference>
<evidence type="ECO:0000313" key="7">
    <source>
        <dbReference type="EMBL" id="MET4633399.1"/>
    </source>
</evidence>
<dbReference type="InterPro" id="IPR001958">
    <property type="entry name" value="Tet-R_TetA/multi-R_MdtG-like"/>
</dbReference>
<proteinExistence type="predicted"/>
<dbReference type="RefSeq" id="WP_354549653.1">
    <property type="nucleotide sequence ID" value="NZ_JBEPSM010000001.1"/>
</dbReference>
<feature type="transmembrane region" description="Helical" evidence="5">
    <location>
        <begin position="281"/>
        <end position="302"/>
    </location>
</feature>
<reference evidence="7 8" key="1">
    <citation type="submission" date="2024-06" db="EMBL/GenBank/DDBJ databases">
        <title>Sorghum-associated microbial communities from plants grown in Nebraska, USA.</title>
        <authorList>
            <person name="Schachtman D."/>
        </authorList>
    </citation>
    <scope>NUCLEOTIDE SEQUENCE [LARGE SCALE GENOMIC DNA]</scope>
    <source>
        <strain evidence="7 8">3207</strain>
    </source>
</reference>
<dbReference type="InterPro" id="IPR036259">
    <property type="entry name" value="MFS_trans_sf"/>
</dbReference>
<comment type="subcellular location">
    <subcellularLocation>
        <location evidence="1">Membrane</location>
        <topology evidence="1">Multi-pass membrane protein</topology>
    </subcellularLocation>
</comment>
<protein>
    <submittedName>
        <fullName evidence="7">MFS family permease</fullName>
    </submittedName>
</protein>
<evidence type="ECO:0000256" key="2">
    <source>
        <dbReference type="ARBA" id="ARBA00022692"/>
    </source>
</evidence>
<feature type="transmembrane region" description="Helical" evidence="5">
    <location>
        <begin position="72"/>
        <end position="90"/>
    </location>
</feature>
<dbReference type="Pfam" id="PF07690">
    <property type="entry name" value="MFS_1"/>
    <property type="match status" value="1"/>
</dbReference>
<evidence type="ECO:0000256" key="4">
    <source>
        <dbReference type="ARBA" id="ARBA00023136"/>
    </source>
</evidence>
<feature type="transmembrane region" description="Helical" evidence="5">
    <location>
        <begin position="223"/>
        <end position="244"/>
    </location>
</feature>
<keyword evidence="2 5" id="KW-0812">Transmembrane</keyword>
<dbReference type="Gene3D" id="1.20.1250.20">
    <property type="entry name" value="MFS general substrate transporter like domains"/>
    <property type="match status" value="1"/>
</dbReference>
<dbReference type="EMBL" id="JBEPSM010000001">
    <property type="protein sequence ID" value="MET4633399.1"/>
    <property type="molecule type" value="Genomic_DNA"/>
</dbReference>
<keyword evidence="8" id="KW-1185">Reference proteome</keyword>
<feature type="transmembrane region" description="Helical" evidence="5">
    <location>
        <begin position="191"/>
        <end position="211"/>
    </location>
</feature>
<feature type="transmembrane region" description="Helical" evidence="5">
    <location>
        <begin position="250"/>
        <end position="269"/>
    </location>
</feature>
<feature type="transmembrane region" description="Helical" evidence="5">
    <location>
        <begin position="460"/>
        <end position="482"/>
    </location>
</feature>
<feature type="transmembrane region" description="Helical" evidence="5">
    <location>
        <begin position="428"/>
        <end position="448"/>
    </location>
</feature>